<dbReference type="EMBL" id="MTCP01000010">
    <property type="protein sequence ID" value="OLY67700.1"/>
    <property type="molecule type" value="Genomic_DNA"/>
</dbReference>
<feature type="transmembrane region" description="Helical" evidence="3">
    <location>
        <begin position="182"/>
        <end position="201"/>
    </location>
</feature>
<dbReference type="InterPro" id="IPR025166">
    <property type="entry name" value="Integrase_DNA_bind_dom"/>
</dbReference>
<sequence>MRTIRFTKAVHQELPVPDAGKRLEYADSVVNELRLRVTSSGSKSFCVSRKRDVKFYRVTLGKFPDMTIEQARERVYNALSEVAITRRNPNERRREEKKWAVTLSDALDEYIKSRLATGRIKKRPAKNMKTPSIIILVTGWFFNFHLSRVKWWKRDTRSLPGMAYGLVARSGVKKKAVKPRLIYGHVFCVLSIAMHMIATVIKMAGDCYRIRPQPF</sequence>
<gene>
    <name evidence="6" type="ORF">BWD41_19250</name>
    <name evidence="5" type="ORF">KAM621c_47980</name>
</gene>
<accession>A0AA44LCG3</accession>
<protein>
    <recommendedName>
        <fullName evidence="4">Integrase DNA-binding domain-containing protein</fullName>
    </recommendedName>
</protein>
<dbReference type="EMBL" id="AP026382">
    <property type="protein sequence ID" value="BDN99693.1"/>
    <property type="molecule type" value="Genomic_DNA"/>
</dbReference>
<feature type="transmembrane region" description="Helical" evidence="3">
    <location>
        <begin position="128"/>
        <end position="146"/>
    </location>
</feature>
<comment type="similarity">
    <text evidence="1">Belongs to the 'phage' integrase family.</text>
</comment>
<dbReference type="Proteomes" id="UP001058317">
    <property type="component" value="Chromosome"/>
</dbReference>
<evidence type="ECO:0000256" key="3">
    <source>
        <dbReference type="SAM" id="Phobius"/>
    </source>
</evidence>
<evidence type="ECO:0000256" key="1">
    <source>
        <dbReference type="ARBA" id="ARBA00008857"/>
    </source>
</evidence>
<keyword evidence="3" id="KW-1133">Transmembrane helix</keyword>
<evidence type="ECO:0000313" key="6">
    <source>
        <dbReference type="EMBL" id="OLY67700.1"/>
    </source>
</evidence>
<dbReference type="PANTHER" id="PTHR30629:SF2">
    <property type="entry name" value="PROPHAGE INTEGRASE INTS-RELATED"/>
    <property type="match status" value="1"/>
</dbReference>
<dbReference type="Proteomes" id="UP000185597">
    <property type="component" value="Unassembled WGS sequence"/>
</dbReference>
<evidence type="ECO:0000259" key="4">
    <source>
        <dbReference type="Pfam" id="PF13356"/>
    </source>
</evidence>
<dbReference type="InterPro" id="IPR038488">
    <property type="entry name" value="Integrase_DNA-bd_sf"/>
</dbReference>
<dbReference type="AlphaFoldDB" id="A0AA44LCG3"/>
<reference evidence="5" key="2">
    <citation type="submission" date="2022-07" db="EMBL/GenBank/DDBJ databases">
        <title>Complete genome sequence of carbapenem-resistant Citrobacter spp. in Japan.</title>
        <authorList>
            <person name="Maehana S."/>
            <person name="Suzuki M."/>
            <person name="Kitasato H."/>
        </authorList>
    </citation>
    <scope>NUCLEOTIDE SEQUENCE</scope>
    <source>
        <strain evidence="5">KAM621</strain>
    </source>
</reference>
<dbReference type="PANTHER" id="PTHR30629">
    <property type="entry name" value="PROPHAGE INTEGRASE"/>
    <property type="match status" value="1"/>
</dbReference>
<keyword evidence="3" id="KW-0812">Transmembrane</keyword>
<reference evidence="6 7" key="1">
    <citation type="submission" date="2017-01" db="EMBL/GenBank/DDBJ databases">
        <title>First report of the plasmid-mediated mcr-1 gene in Citrobacter freudii.</title>
        <authorList>
            <person name="Liu J."/>
            <person name="Yang Y."/>
            <person name="Li Y."/>
            <person name="Liu D."/>
            <person name="Tuo H."/>
            <person name="Davis M."/>
            <person name="Zhang A."/>
        </authorList>
    </citation>
    <scope>NUCLEOTIDE SEQUENCE [LARGE SCALE GENOMIC DNA]</scope>
    <source>
        <strain evidence="6 7">SCC4</strain>
    </source>
</reference>
<keyword evidence="2" id="KW-0229">DNA integration</keyword>
<name>A0AA44LCG3_CITBR</name>
<evidence type="ECO:0000256" key="2">
    <source>
        <dbReference type="ARBA" id="ARBA00022908"/>
    </source>
</evidence>
<organism evidence="6 7">
    <name type="scientific">Citrobacter braakii</name>
    <dbReference type="NCBI Taxonomy" id="57706"/>
    <lineage>
        <taxon>Bacteria</taxon>
        <taxon>Pseudomonadati</taxon>
        <taxon>Pseudomonadota</taxon>
        <taxon>Gammaproteobacteria</taxon>
        <taxon>Enterobacterales</taxon>
        <taxon>Enterobacteriaceae</taxon>
        <taxon>Citrobacter</taxon>
        <taxon>Citrobacter freundii complex</taxon>
    </lineage>
</organism>
<evidence type="ECO:0000313" key="5">
    <source>
        <dbReference type="EMBL" id="BDN99693.1"/>
    </source>
</evidence>
<keyword evidence="3" id="KW-0472">Membrane</keyword>
<dbReference type="Pfam" id="PF13356">
    <property type="entry name" value="Arm-DNA-bind_3"/>
    <property type="match status" value="1"/>
</dbReference>
<dbReference type="Gene3D" id="3.30.160.390">
    <property type="entry name" value="Integrase, DNA-binding domain"/>
    <property type="match status" value="1"/>
</dbReference>
<dbReference type="InterPro" id="IPR050808">
    <property type="entry name" value="Phage_Integrase"/>
</dbReference>
<feature type="domain" description="Integrase DNA-binding" evidence="4">
    <location>
        <begin position="17"/>
        <end position="96"/>
    </location>
</feature>
<evidence type="ECO:0000313" key="7">
    <source>
        <dbReference type="Proteomes" id="UP000185597"/>
    </source>
</evidence>
<proteinExistence type="inferred from homology"/>
<dbReference type="RefSeq" id="WP_016157910.1">
    <property type="nucleotide sequence ID" value="NZ_AP026382.1"/>
</dbReference>
<dbReference type="GO" id="GO:0015074">
    <property type="term" value="P:DNA integration"/>
    <property type="evidence" value="ECO:0007669"/>
    <property type="project" value="UniProtKB-KW"/>
</dbReference>